<comment type="caution">
    <text evidence="3">The sequence shown here is derived from an EMBL/GenBank/DDBJ whole genome shotgun (WGS) entry which is preliminary data.</text>
</comment>
<proteinExistence type="predicted"/>
<dbReference type="InterPro" id="IPR036568">
    <property type="entry name" value="GGCT-like_sf"/>
</dbReference>
<dbReference type="GO" id="GO:0003839">
    <property type="term" value="F:gamma-glutamylcyclotransferase activity"/>
    <property type="evidence" value="ECO:0007669"/>
    <property type="project" value="InterPro"/>
</dbReference>
<dbReference type="Gene3D" id="3.10.490.10">
    <property type="entry name" value="Gamma-glutamyl cyclotransferase-like"/>
    <property type="match status" value="1"/>
</dbReference>
<dbReference type="PANTHER" id="PTHR12935">
    <property type="entry name" value="GAMMA-GLUTAMYLCYCLOTRANSFERASE"/>
    <property type="match status" value="1"/>
</dbReference>
<dbReference type="PANTHER" id="PTHR12935:SF0">
    <property type="entry name" value="GAMMA-GLUTAMYLCYCLOTRANSFERASE"/>
    <property type="match status" value="1"/>
</dbReference>
<dbReference type="AlphaFoldDB" id="A0A3A4R1D7"/>
<feature type="active site" description="Proton acceptor" evidence="2">
    <location>
        <position position="81"/>
    </location>
</feature>
<evidence type="ECO:0000313" key="3">
    <source>
        <dbReference type="EMBL" id="RJP56051.1"/>
    </source>
</evidence>
<sequence>MKNIVWFFSYSSNMNAERLIGRGVKFISKEPAYLENYLLKFNKKSVDGTTKANIVAATDQRVYGILYKMNAAELNKLDNIEGVTSGHYRRKTVPVCTTNGEVFMADVFIANDKYVCDDDNIRPSQQHLNTLITAACDNRLDQQYIEYLRSLASDRP</sequence>
<dbReference type="InterPro" id="IPR017939">
    <property type="entry name" value="G-Glutamylcylcotransferase"/>
</dbReference>
<dbReference type="CDD" id="cd06661">
    <property type="entry name" value="GGCT_like"/>
    <property type="match status" value="1"/>
</dbReference>
<keyword evidence="1" id="KW-0456">Lyase</keyword>
<dbReference type="Proteomes" id="UP000266426">
    <property type="component" value="Unassembled WGS sequence"/>
</dbReference>
<name>A0A3A4R1D7_9BACT</name>
<protein>
    <submittedName>
        <fullName evidence="3">Gamma-glutamylcyclotransferase</fullName>
    </submittedName>
</protein>
<evidence type="ECO:0000313" key="4">
    <source>
        <dbReference type="Proteomes" id="UP000266426"/>
    </source>
</evidence>
<organism evidence="3 4">
    <name type="scientific">Candidatus Auribacter fodinae</name>
    <dbReference type="NCBI Taxonomy" id="2093366"/>
    <lineage>
        <taxon>Bacteria</taxon>
        <taxon>Pseudomonadati</taxon>
        <taxon>Candidatus Auribacterota</taxon>
        <taxon>Candidatus Auribacteria</taxon>
        <taxon>Candidatus Auribacterales</taxon>
        <taxon>Candidatus Auribacteraceae</taxon>
        <taxon>Candidatus Auribacter</taxon>
    </lineage>
</organism>
<evidence type="ECO:0000256" key="1">
    <source>
        <dbReference type="ARBA" id="ARBA00023239"/>
    </source>
</evidence>
<dbReference type="InterPro" id="IPR013024">
    <property type="entry name" value="GGCT-like"/>
</dbReference>
<evidence type="ECO:0000256" key="2">
    <source>
        <dbReference type="PIRSR" id="PIRSR617939-1"/>
    </source>
</evidence>
<dbReference type="Pfam" id="PF13772">
    <property type="entry name" value="AIG2_2"/>
    <property type="match status" value="1"/>
</dbReference>
<gene>
    <name evidence="3" type="ORF">C4541_13125</name>
</gene>
<reference evidence="3 4" key="1">
    <citation type="journal article" date="2017" name="ISME J.">
        <title>Energy and carbon metabolisms in a deep terrestrial subsurface fluid microbial community.</title>
        <authorList>
            <person name="Momper L."/>
            <person name="Jungbluth S.P."/>
            <person name="Lee M.D."/>
            <person name="Amend J.P."/>
        </authorList>
    </citation>
    <scope>NUCLEOTIDE SEQUENCE [LARGE SCALE GENOMIC DNA]</scope>
    <source>
        <strain evidence="3">SURF_26</strain>
    </source>
</reference>
<accession>A0A3A4R1D7</accession>
<dbReference type="GO" id="GO:0016740">
    <property type="term" value="F:transferase activity"/>
    <property type="evidence" value="ECO:0007669"/>
    <property type="project" value="UniProtKB-KW"/>
</dbReference>
<dbReference type="EMBL" id="QZJZ01000103">
    <property type="protein sequence ID" value="RJP56051.1"/>
    <property type="molecule type" value="Genomic_DNA"/>
</dbReference>
<keyword evidence="3" id="KW-0808">Transferase</keyword>
<dbReference type="SUPFAM" id="SSF110857">
    <property type="entry name" value="Gamma-glutamyl cyclotransferase-like"/>
    <property type="match status" value="1"/>
</dbReference>